<dbReference type="SUPFAM" id="SSF56059">
    <property type="entry name" value="Glutathione synthetase ATP-binding domain-like"/>
    <property type="match status" value="1"/>
</dbReference>
<dbReference type="NCBIfam" id="TIGR04187">
    <property type="entry name" value="GRASP_SAV_5884"/>
    <property type="match status" value="1"/>
</dbReference>
<reference evidence="2" key="1">
    <citation type="submission" date="2005-07" db="EMBL/GenBank/DDBJ databases">
        <title>Complete sequence of Thermobifida fusca YX.</title>
        <authorList>
            <consortium name="US DOE Joint Genome Institute"/>
            <person name="Copeland A."/>
            <person name="Lucas S."/>
            <person name="Lapidus A."/>
            <person name="Barry K."/>
            <person name="Detter J.C."/>
            <person name="Glavina T."/>
            <person name="Hammon N."/>
            <person name="Israni S."/>
            <person name="Pitluck S."/>
            <person name="Di Bartolo G."/>
            <person name="Chain P."/>
            <person name="Schmutz J."/>
            <person name="Larimer F."/>
            <person name="Land M."/>
            <person name="Lykidis A."/>
            <person name="Richardson P."/>
        </authorList>
    </citation>
    <scope>NUCLEOTIDE SEQUENCE</scope>
    <source>
        <strain evidence="2">YX</strain>
    </source>
</reference>
<dbReference type="GO" id="GO:0009432">
    <property type="term" value="P:SOS response"/>
    <property type="evidence" value="ECO:0007669"/>
    <property type="project" value="TreeGrafter"/>
</dbReference>
<sequence>MTVLILTNPFDITADDVILRLTERGVPVVRLDPADFPQQVVLHSEIGGNGWTGTLTTPHRILDLSTVTGIWYRRPRKFRLPAQMSQAEYEFAATEARRGFGGIINSLTGWINHPSAIGRAEYKPYQLHHAVQAGLNVPRTLITNDPKQAKGWCARVGDVVYKPLSAPSWLENGDTYVVFTTPITPDQWGDPAIGRTAHMFQQRLDKEFEVRLTMVDGKAFPAAIHAHSDAARIDWRSDYDALTYSIPTVPQRVLTGARDLLRRLHLRYAALDFIVSPDGRWHFLEVNPNGQYGWIEEHTGQPISDAIADALTRKEN</sequence>
<dbReference type="KEGG" id="tfu:Tfu_1806"/>
<dbReference type="Pfam" id="PF21068">
    <property type="entry name" value="ATPgraspMvdD"/>
    <property type="match status" value="1"/>
</dbReference>
<organism evidence="2">
    <name type="scientific">Thermobifida fusca (strain YX)</name>
    <dbReference type="NCBI Taxonomy" id="269800"/>
    <lineage>
        <taxon>Bacteria</taxon>
        <taxon>Bacillati</taxon>
        <taxon>Actinomycetota</taxon>
        <taxon>Actinomycetes</taxon>
        <taxon>Streptosporangiales</taxon>
        <taxon>Nocardiopsidaceae</taxon>
        <taxon>Thermobifida</taxon>
    </lineage>
</organism>
<protein>
    <recommendedName>
        <fullName evidence="1">MvdD-like pre-ATP grasp domain-containing protein</fullName>
    </recommendedName>
</protein>
<dbReference type="PANTHER" id="PTHR21621">
    <property type="entry name" value="RIBOSOMAL PROTEIN S6 MODIFICATION PROTEIN"/>
    <property type="match status" value="1"/>
</dbReference>
<dbReference type="EMBL" id="CP000088">
    <property type="protein sequence ID" value="AAZ55839.1"/>
    <property type="molecule type" value="Genomic_DNA"/>
</dbReference>
<feature type="domain" description="MvdD-like pre-ATP grasp" evidence="1">
    <location>
        <begin position="2"/>
        <end position="116"/>
    </location>
</feature>
<dbReference type="AlphaFoldDB" id="Q47NY0"/>
<gene>
    <name evidence="2" type="ordered locus">Tfu_1806</name>
</gene>
<dbReference type="PANTHER" id="PTHR21621:SF0">
    <property type="entry name" value="BETA-CITRYLGLUTAMATE SYNTHASE B-RELATED"/>
    <property type="match status" value="1"/>
</dbReference>
<dbReference type="DNASU" id="3580565"/>
<dbReference type="GO" id="GO:0018169">
    <property type="term" value="F:ribosomal S6-glutamic acid ligase activity"/>
    <property type="evidence" value="ECO:0007669"/>
    <property type="project" value="TreeGrafter"/>
</dbReference>
<dbReference type="InterPro" id="IPR026449">
    <property type="entry name" value="GRASP_SAV_5884"/>
</dbReference>
<dbReference type="RefSeq" id="WP_011292230.1">
    <property type="nucleotide sequence ID" value="NC_007333.1"/>
</dbReference>
<dbReference type="Gene3D" id="3.30.470.20">
    <property type="entry name" value="ATP-grasp fold, B domain"/>
    <property type="match status" value="1"/>
</dbReference>
<dbReference type="InterPro" id="IPR048936">
    <property type="entry name" value="MvdD-like_ATPgrasp"/>
</dbReference>
<evidence type="ECO:0000259" key="1">
    <source>
        <dbReference type="Pfam" id="PF21068"/>
    </source>
</evidence>
<dbReference type="OrthoDB" id="9794735at2"/>
<dbReference type="GO" id="GO:0005737">
    <property type="term" value="C:cytoplasm"/>
    <property type="evidence" value="ECO:0007669"/>
    <property type="project" value="TreeGrafter"/>
</dbReference>
<evidence type="ECO:0000313" key="2">
    <source>
        <dbReference type="EMBL" id="AAZ55839.1"/>
    </source>
</evidence>
<dbReference type="STRING" id="269800.Tfu_1806"/>
<proteinExistence type="predicted"/>
<dbReference type="HOGENOM" id="CLU_055286_0_1_11"/>
<name>Q47NY0_THEFY</name>
<accession>Q47NY0</accession>
<dbReference type="eggNOG" id="COG0189">
    <property type="taxonomic scope" value="Bacteria"/>
</dbReference>
<dbReference type="SMR" id="Q47NY0"/>